<feature type="chain" id="PRO_5023876969" evidence="2">
    <location>
        <begin position="41"/>
        <end position="288"/>
    </location>
</feature>
<dbReference type="OrthoDB" id="2356646at2"/>
<proteinExistence type="predicted"/>
<dbReference type="Proteomes" id="UP000367750">
    <property type="component" value="Unassembled WGS sequence"/>
</dbReference>
<sequence>MRLEKTYPGHRRGAARLRPRRALAALPLALALLAGCSSPADEPSAAGQSAAASALPASPAGTSAASPSSAASPAAAPAASAAVGAAGKAPAGSGAGKAAAGAAPAARPSGAPAAAPAASGVSAKPDAAKPRASAKPAQKSAAGPKAAEKTAAPAGGADSPRAAASPSPAAASPAARSVTLSVTGGSGRGVILPPTEVEIKEGDSVLEVLKKLTRKKRIQMEFRGSGALGYVEGIDNLYELDEGPESGWLFSVNGEFPDKSAGAYTLKPGDIVEWRYTLDGGKDVGKTR</sequence>
<dbReference type="Pfam" id="PF14478">
    <property type="entry name" value="DUF4430"/>
    <property type="match status" value="1"/>
</dbReference>
<feature type="compositionally biased region" description="Low complexity" evidence="1">
    <location>
        <begin position="141"/>
        <end position="176"/>
    </location>
</feature>
<dbReference type="AlphaFoldDB" id="A0A5J5G9S4"/>
<evidence type="ECO:0000313" key="4">
    <source>
        <dbReference type="EMBL" id="KAA9004710.1"/>
    </source>
</evidence>
<feature type="region of interest" description="Disordered" evidence="1">
    <location>
        <begin position="37"/>
        <end position="176"/>
    </location>
</feature>
<dbReference type="InterPro" id="IPR027954">
    <property type="entry name" value="Transcobalamin-like_C"/>
</dbReference>
<feature type="signal peptide" evidence="2">
    <location>
        <begin position="1"/>
        <end position="40"/>
    </location>
</feature>
<feature type="domain" description="Transcobalamin-like C-terminal" evidence="3">
    <location>
        <begin position="202"/>
        <end position="277"/>
    </location>
</feature>
<accession>A0A5J5G9S4</accession>
<reference evidence="4 5" key="1">
    <citation type="submission" date="2019-09" db="EMBL/GenBank/DDBJ databases">
        <title>Bacillus ochoae sp. nov., Paenibacillus whitsoniae sp. nov., Paenibacillus spiritus sp. nov. Isolated from the Mars Exploration Rover during spacecraft assembly.</title>
        <authorList>
            <person name="Seuylemezian A."/>
            <person name="Vaishampayan P."/>
        </authorList>
    </citation>
    <scope>NUCLEOTIDE SEQUENCE [LARGE SCALE GENOMIC DNA]</scope>
    <source>
        <strain evidence="4 5">MER_111</strain>
    </source>
</reference>
<dbReference type="EMBL" id="VYKK01000013">
    <property type="protein sequence ID" value="KAA9004710.1"/>
    <property type="molecule type" value="Genomic_DNA"/>
</dbReference>
<feature type="compositionally biased region" description="Low complexity" evidence="1">
    <location>
        <begin position="43"/>
        <end position="125"/>
    </location>
</feature>
<comment type="caution">
    <text evidence="4">The sequence shown here is derived from an EMBL/GenBank/DDBJ whole genome shotgun (WGS) entry which is preliminary data.</text>
</comment>
<name>A0A5J5G9S4_9BACL</name>
<evidence type="ECO:0000256" key="1">
    <source>
        <dbReference type="SAM" id="MobiDB-lite"/>
    </source>
</evidence>
<evidence type="ECO:0000259" key="3">
    <source>
        <dbReference type="Pfam" id="PF14478"/>
    </source>
</evidence>
<evidence type="ECO:0000313" key="5">
    <source>
        <dbReference type="Proteomes" id="UP000367750"/>
    </source>
</evidence>
<keyword evidence="5" id="KW-1185">Reference proteome</keyword>
<keyword evidence="2" id="KW-0732">Signal</keyword>
<organism evidence="4 5">
    <name type="scientific">Paenibacillus spiritus</name>
    <dbReference type="NCBI Taxonomy" id="2496557"/>
    <lineage>
        <taxon>Bacteria</taxon>
        <taxon>Bacillati</taxon>
        <taxon>Bacillota</taxon>
        <taxon>Bacilli</taxon>
        <taxon>Bacillales</taxon>
        <taxon>Paenibacillaceae</taxon>
        <taxon>Paenibacillus</taxon>
    </lineage>
</organism>
<gene>
    <name evidence="4" type="ORF">F4V43_10325</name>
</gene>
<protein>
    <submittedName>
        <fullName evidence="4">DUF4430 domain-containing protein</fullName>
    </submittedName>
</protein>
<dbReference type="Gene3D" id="2.170.130.30">
    <property type="match status" value="1"/>
</dbReference>
<evidence type="ECO:0000256" key="2">
    <source>
        <dbReference type="SAM" id="SignalP"/>
    </source>
</evidence>
<dbReference type="RefSeq" id="WP_150458172.1">
    <property type="nucleotide sequence ID" value="NZ_VYKK01000013.1"/>
</dbReference>